<dbReference type="GO" id="GO:0005886">
    <property type="term" value="C:plasma membrane"/>
    <property type="evidence" value="ECO:0007669"/>
    <property type="project" value="UniProtKB-SubCell"/>
</dbReference>
<gene>
    <name evidence="8" type="ORF">EBB45_18430</name>
</gene>
<dbReference type="AlphaFoldDB" id="A0A3N9U718"/>
<evidence type="ECO:0000256" key="4">
    <source>
        <dbReference type="ARBA" id="ARBA00022692"/>
    </source>
</evidence>
<keyword evidence="9" id="KW-1185">Reference proteome</keyword>
<evidence type="ECO:0000256" key="1">
    <source>
        <dbReference type="ARBA" id="ARBA00004651"/>
    </source>
</evidence>
<name>A0A3N9U718_9BACI</name>
<dbReference type="GO" id="GO:0015109">
    <property type="term" value="F:chromate transmembrane transporter activity"/>
    <property type="evidence" value="ECO:0007669"/>
    <property type="project" value="InterPro"/>
</dbReference>
<dbReference type="Pfam" id="PF02417">
    <property type="entry name" value="Chromate_transp"/>
    <property type="match status" value="1"/>
</dbReference>
<evidence type="ECO:0000313" key="8">
    <source>
        <dbReference type="EMBL" id="RQW72335.1"/>
    </source>
</evidence>
<proteinExistence type="inferred from homology"/>
<comment type="subcellular location">
    <subcellularLocation>
        <location evidence="1">Cell membrane</location>
        <topology evidence="1">Multi-pass membrane protein</topology>
    </subcellularLocation>
</comment>
<feature type="transmembrane region" description="Helical" evidence="7">
    <location>
        <begin position="108"/>
        <end position="128"/>
    </location>
</feature>
<keyword evidence="3" id="KW-1003">Cell membrane</keyword>
<keyword evidence="6 7" id="KW-0472">Membrane</keyword>
<keyword evidence="4 7" id="KW-0812">Transmembrane</keyword>
<feature type="transmembrane region" description="Helical" evidence="7">
    <location>
        <begin position="140"/>
        <end position="173"/>
    </location>
</feature>
<dbReference type="PANTHER" id="PTHR43663">
    <property type="entry name" value="CHROMATE TRANSPORT PROTEIN-RELATED"/>
    <property type="match status" value="1"/>
</dbReference>
<sequence length="179" mass="19304">MRDIFMAFFRIGMLGFGGGPSAIPLVEKEVVGRFKWMTLEDFGDTIALANTMPGPIATKLAGYIGYRVGGIMGCLSAMIASVIPTVILMIMMLTVLQTYKDIPWVQSMSNAVVPVVAVMLAVLTWSFIKQSKDSMGWLKAILLIVASIILLEVLGLHPGILIAVLIAAVFVPFKKKGGE</sequence>
<protein>
    <submittedName>
        <fullName evidence="8">Chromate transporter</fullName>
    </submittedName>
</protein>
<evidence type="ECO:0000313" key="9">
    <source>
        <dbReference type="Proteomes" id="UP000274033"/>
    </source>
</evidence>
<evidence type="ECO:0000256" key="6">
    <source>
        <dbReference type="ARBA" id="ARBA00023136"/>
    </source>
</evidence>
<accession>A0A3N9U718</accession>
<evidence type="ECO:0000256" key="5">
    <source>
        <dbReference type="ARBA" id="ARBA00022989"/>
    </source>
</evidence>
<dbReference type="InterPro" id="IPR052518">
    <property type="entry name" value="CHR_Transporter"/>
</dbReference>
<dbReference type="EMBL" id="RRCT01000028">
    <property type="protein sequence ID" value="RQW72335.1"/>
    <property type="molecule type" value="Genomic_DNA"/>
</dbReference>
<evidence type="ECO:0000256" key="2">
    <source>
        <dbReference type="ARBA" id="ARBA00005262"/>
    </source>
</evidence>
<organism evidence="8 9">
    <name type="scientific">Lysinibacillus composti</name>
    <dbReference type="NCBI Taxonomy" id="720633"/>
    <lineage>
        <taxon>Bacteria</taxon>
        <taxon>Bacillati</taxon>
        <taxon>Bacillota</taxon>
        <taxon>Bacilli</taxon>
        <taxon>Bacillales</taxon>
        <taxon>Bacillaceae</taxon>
        <taxon>Lysinibacillus</taxon>
    </lineage>
</organism>
<dbReference type="OrthoDB" id="9027281at2"/>
<dbReference type="PANTHER" id="PTHR43663:SF1">
    <property type="entry name" value="CHROMATE TRANSPORTER"/>
    <property type="match status" value="1"/>
</dbReference>
<evidence type="ECO:0000256" key="3">
    <source>
        <dbReference type="ARBA" id="ARBA00022475"/>
    </source>
</evidence>
<comment type="similarity">
    <text evidence="2">Belongs to the chromate ion transporter (CHR) (TC 2.A.51) family.</text>
</comment>
<reference evidence="8 9" key="1">
    <citation type="journal article" date="2013" name="J. Microbiol.">
        <title>Lysinibacillus chungkukjangi sp. nov., isolated from Chungkukjang, Korean fermented soybean food.</title>
        <authorList>
            <person name="Kim S.J."/>
            <person name="Jang Y.H."/>
            <person name="Hamada M."/>
            <person name="Ahn J.H."/>
            <person name="Weon H.Y."/>
            <person name="Suzuki K."/>
            <person name="Whang K.S."/>
            <person name="Kwon S.W."/>
        </authorList>
    </citation>
    <scope>NUCLEOTIDE SEQUENCE [LARGE SCALE GENOMIC DNA]</scope>
    <source>
        <strain evidence="8 9">MCCC 1A12701</strain>
    </source>
</reference>
<feature type="transmembrane region" description="Helical" evidence="7">
    <location>
        <begin position="70"/>
        <end position="96"/>
    </location>
</feature>
<comment type="caution">
    <text evidence="8">The sequence shown here is derived from an EMBL/GenBank/DDBJ whole genome shotgun (WGS) entry which is preliminary data.</text>
</comment>
<keyword evidence="5 7" id="KW-1133">Transmembrane helix</keyword>
<dbReference type="Proteomes" id="UP000274033">
    <property type="component" value="Unassembled WGS sequence"/>
</dbReference>
<dbReference type="InterPro" id="IPR003370">
    <property type="entry name" value="Chromate_transpt"/>
</dbReference>
<evidence type="ECO:0000256" key="7">
    <source>
        <dbReference type="SAM" id="Phobius"/>
    </source>
</evidence>